<dbReference type="InterPro" id="IPR036365">
    <property type="entry name" value="PGBD-like_sf"/>
</dbReference>
<keyword evidence="3" id="KW-1185">Reference proteome</keyword>
<feature type="domain" description="Peptidoglycan binding-like" evidence="1">
    <location>
        <begin position="29"/>
        <end position="81"/>
    </location>
</feature>
<proteinExistence type="predicted"/>
<reference evidence="2" key="1">
    <citation type="journal article" date="2015" name="ISME J.">
        <title>Draft Genome Sequence of Streptomyces incarnatus NRRL8089, which Produces the Nucleoside Antibiotic Sinefungin.</title>
        <authorList>
            <person name="Oshima K."/>
            <person name="Hattori M."/>
            <person name="Shimizu H."/>
            <person name="Fukuda K."/>
            <person name="Nemoto M."/>
            <person name="Inagaki K."/>
            <person name="Tamura T."/>
        </authorList>
    </citation>
    <scope>NUCLEOTIDE SEQUENCE</scope>
    <source>
        <strain evidence="2">FACHB-1375</strain>
    </source>
</reference>
<dbReference type="EMBL" id="JACJPW010000072">
    <property type="protein sequence ID" value="MBD2184072.1"/>
    <property type="molecule type" value="Genomic_DNA"/>
</dbReference>
<evidence type="ECO:0000313" key="2">
    <source>
        <dbReference type="EMBL" id="MBD2184072.1"/>
    </source>
</evidence>
<sequence>MQSVIKLETKSAQLSPTETLPVLRYGSYGDAVKIVQRLLFTLNYYSNVINGVYGLRTEAAVKSFQKDNGLVVNGIVDSKTWLGLSRISC</sequence>
<dbReference type="InterPro" id="IPR036366">
    <property type="entry name" value="PGBDSf"/>
</dbReference>
<name>A0A926ZJ76_9CYAN</name>
<organism evidence="2 3">
    <name type="scientific">Aerosakkonema funiforme FACHB-1375</name>
    <dbReference type="NCBI Taxonomy" id="2949571"/>
    <lineage>
        <taxon>Bacteria</taxon>
        <taxon>Bacillati</taxon>
        <taxon>Cyanobacteriota</taxon>
        <taxon>Cyanophyceae</taxon>
        <taxon>Oscillatoriophycideae</taxon>
        <taxon>Aerosakkonematales</taxon>
        <taxon>Aerosakkonemataceae</taxon>
        <taxon>Aerosakkonema</taxon>
    </lineage>
</organism>
<evidence type="ECO:0000259" key="1">
    <source>
        <dbReference type="Pfam" id="PF01471"/>
    </source>
</evidence>
<dbReference type="Gene3D" id="1.10.101.10">
    <property type="entry name" value="PGBD-like superfamily/PGBD"/>
    <property type="match status" value="1"/>
</dbReference>
<dbReference type="RefSeq" id="WP_190469737.1">
    <property type="nucleotide sequence ID" value="NZ_JACJPW010000072.1"/>
</dbReference>
<dbReference type="SUPFAM" id="SSF47090">
    <property type="entry name" value="PGBD-like"/>
    <property type="match status" value="1"/>
</dbReference>
<dbReference type="AlphaFoldDB" id="A0A926ZJ76"/>
<protein>
    <submittedName>
        <fullName evidence="2">Peptidoglycan-binding protein</fullName>
    </submittedName>
</protein>
<accession>A0A926ZJ76</accession>
<dbReference type="Pfam" id="PF01471">
    <property type="entry name" value="PG_binding_1"/>
    <property type="match status" value="1"/>
</dbReference>
<reference evidence="2" key="2">
    <citation type="submission" date="2020-08" db="EMBL/GenBank/DDBJ databases">
        <authorList>
            <person name="Chen M."/>
            <person name="Teng W."/>
            <person name="Zhao L."/>
            <person name="Hu C."/>
            <person name="Zhou Y."/>
            <person name="Han B."/>
            <person name="Song L."/>
            <person name="Shu W."/>
        </authorList>
    </citation>
    <scope>NUCLEOTIDE SEQUENCE</scope>
    <source>
        <strain evidence="2">FACHB-1375</strain>
    </source>
</reference>
<dbReference type="Proteomes" id="UP000641646">
    <property type="component" value="Unassembled WGS sequence"/>
</dbReference>
<evidence type="ECO:0000313" key="3">
    <source>
        <dbReference type="Proteomes" id="UP000641646"/>
    </source>
</evidence>
<dbReference type="InterPro" id="IPR002477">
    <property type="entry name" value="Peptidoglycan-bd-like"/>
</dbReference>
<comment type="caution">
    <text evidence="2">The sequence shown here is derived from an EMBL/GenBank/DDBJ whole genome shotgun (WGS) entry which is preliminary data.</text>
</comment>
<gene>
    <name evidence="2" type="ORF">H6G03_23885</name>
</gene>